<evidence type="ECO:0000256" key="2">
    <source>
        <dbReference type="ARBA" id="ARBA00004496"/>
    </source>
</evidence>
<evidence type="ECO:0000256" key="1">
    <source>
        <dbReference type="ARBA" id="ARBA00004123"/>
    </source>
</evidence>
<reference evidence="12" key="1">
    <citation type="journal article" date="2017" name="Nat. Microbiol.">
        <title>Global analysis of biosynthetic gene clusters reveals vast potential of secondary metabolite production in Penicillium species.</title>
        <authorList>
            <person name="Nielsen J.C."/>
            <person name="Grijseels S."/>
            <person name="Prigent S."/>
            <person name="Ji B."/>
            <person name="Dainat J."/>
            <person name="Nielsen K.F."/>
            <person name="Frisvad J.C."/>
            <person name="Workman M."/>
            <person name="Nielsen J."/>
        </authorList>
    </citation>
    <scope>NUCLEOTIDE SEQUENCE [LARGE SCALE GENOMIC DNA]</scope>
    <source>
        <strain evidence="12">IBT 29486</strain>
    </source>
</reference>
<dbReference type="PANTHER" id="PTHR33572">
    <property type="entry name" value="SPORE DEVELOPMENT REGULATOR VOSA"/>
    <property type="match status" value="1"/>
</dbReference>
<keyword evidence="3" id="KW-0963">Cytoplasm</keyword>
<evidence type="ECO:0000313" key="12">
    <source>
        <dbReference type="Proteomes" id="UP000191518"/>
    </source>
</evidence>
<dbReference type="GO" id="GO:0005634">
    <property type="term" value="C:nucleus"/>
    <property type="evidence" value="ECO:0007669"/>
    <property type="project" value="UniProtKB-SubCell"/>
</dbReference>
<evidence type="ECO:0000256" key="3">
    <source>
        <dbReference type="ARBA" id="ARBA00022490"/>
    </source>
</evidence>
<evidence type="ECO:0000256" key="9">
    <source>
        <dbReference type="ARBA" id="ARBA00043152"/>
    </source>
</evidence>
<evidence type="ECO:0000256" key="5">
    <source>
        <dbReference type="ARBA" id="ARBA00023163"/>
    </source>
</evidence>
<dbReference type="EMBL" id="MDYP01000083">
    <property type="protein sequence ID" value="OQD97549.1"/>
    <property type="molecule type" value="Genomic_DNA"/>
</dbReference>
<dbReference type="Gene3D" id="2.60.40.3960">
    <property type="entry name" value="Velvet domain"/>
    <property type="match status" value="1"/>
</dbReference>
<keyword evidence="4" id="KW-0805">Transcription regulation</keyword>
<dbReference type="InterPro" id="IPR038491">
    <property type="entry name" value="Velvet_dom_sf"/>
</dbReference>
<comment type="subcellular location">
    <subcellularLocation>
        <location evidence="2">Cytoplasm</location>
    </subcellularLocation>
    <subcellularLocation>
        <location evidence="1">Nucleus</location>
    </subcellularLocation>
</comment>
<evidence type="ECO:0000256" key="4">
    <source>
        <dbReference type="ARBA" id="ARBA00023015"/>
    </source>
</evidence>
<proteinExistence type="inferred from homology"/>
<evidence type="ECO:0000256" key="8">
    <source>
        <dbReference type="ARBA" id="ARBA00041053"/>
    </source>
</evidence>
<evidence type="ECO:0000313" key="11">
    <source>
        <dbReference type="EMBL" id="OQD97549.1"/>
    </source>
</evidence>
<dbReference type="PROSITE" id="PS51821">
    <property type="entry name" value="VELVET"/>
    <property type="match status" value="1"/>
</dbReference>
<sequence>MLPHNKTEHSVSRITCEGKKLTYKLSVMQQPKRARACDVGAKSVSVVELRVFKSDPANDAQKTDITFAYNANFILYATLDTSCLVTHEQVAEPLLHPILTGVPVASVAYPDRPSQAGYFIFPDLLIRHEGQCCLKFHLYEEIKDSNDADKDSTLPLPNLTARSATTKPGTPQTFLHFRLELLCILP</sequence>
<dbReference type="PANTHER" id="PTHR33572:SF14">
    <property type="entry name" value="DEVELOPMENTAL AND SECONDARY METABOLISM REGULATOR VEA"/>
    <property type="match status" value="1"/>
</dbReference>
<dbReference type="OrthoDB" id="5384689at2759"/>
<organism evidence="11 12">
    <name type="scientific">Penicillium vulpinum</name>
    <dbReference type="NCBI Taxonomy" id="29845"/>
    <lineage>
        <taxon>Eukaryota</taxon>
        <taxon>Fungi</taxon>
        <taxon>Dikarya</taxon>
        <taxon>Ascomycota</taxon>
        <taxon>Pezizomycotina</taxon>
        <taxon>Eurotiomycetes</taxon>
        <taxon>Eurotiomycetidae</taxon>
        <taxon>Eurotiales</taxon>
        <taxon>Aspergillaceae</taxon>
        <taxon>Penicillium</taxon>
    </lineage>
</organism>
<protein>
    <recommendedName>
        <fullName evidence="8">Developmental and secondary metabolism regulator veA</fullName>
    </recommendedName>
    <alternativeName>
        <fullName evidence="9">Velvet complex subunit A</fullName>
    </alternativeName>
</protein>
<accession>A0A1V6R7U3</accession>
<keyword evidence="5" id="KW-0804">Transcription</keyword>
<dbReference type="Pfam" id="PF11754">
    <property type="entry name" value="Velvet"/>
    <property type="match status" value="2"/>
</dbReference>
<keyword evidence="6" id="KW-0539">Nucleus</keyword>
<dbReference type="AlphaFoldDB" id="A0A1V6R7U3"/>
<feature type="domain" description="Velvet" evidence="10">
    <location>
        <begin position="18"/>
        <end position="186"/>
    </location>
</feature>
<evidence type="ECO:0000256" key="7">
    <source>
        <dbReference type="ARBA" id="ARBA00038005"/>
    </source>
</evidence>
<keyword evidence="12" id="KW-1185">Reference proteome</keyword>
<dbReference type="InterPro" id="IPR021740">
    <property type="entry name" value="Velvet"/>
</dbReference>
<gene>
    <name evidence="11" type="ORF">PENVUL_c083G04872</name>
</gene>
<dbReference type="InterPro" id="IPR037525">
    <property type="entry name" value="Velvet_dom"/>
</dbReference>
<name>A0A1V6R7U3_9EURO</name>
<dbReference type="Proteomes" id="UP000191518">
    <property type="component" value="Unassembled WGS sequence"/>
</dbReference>
<dbReference type="STRING" id="29845.A0A1V6R7U3"/>
<comment type="caution">
    <text evidence="11">The sequence shown here is derived from an EMBL/GenBank/DDBJ whole genome shotgun (WGS) entry which is preliminary data.</text>
</comment>
<comment type="similarity">
    <text evidence="7">Belongs to the velvet family. VeA subfamily.</text>
</comment>
<evidence type="ECO:0000256" key="6">
    <source>
        <dbReference type="ARBA" id="ARBA00023242"/>
    </source>
</evidence>
<dbReference type="GO" id="GO:0005737">
    <property type="term" value="C:cytoplasm"/>
    <property type="evidence" value="ECO:0007669"/>
    <property type="project" value="UniProtKB-SubCell"/>
</dbReference>
<evidence type="ECO:0000259" key="10">
    <source>
        <dbReference type="PROSITE" id="PS51821"/>
    </source>
</evidence>